<dbReference type="InterPro" id="IPR029058">
    <property type="entry name" value="AB_hydrolase_fold"/>
</dbReference>
<comment type="caution">
    <text evidence="3">The sequence shown here is derived from an EMBL/GenBank/DDBJ whole genome shotgun (WGS) entry which is preliminary data.</text>
</comment>
<dbReference type="InterPro" id="IPR001478">
    <property type="entry name" value="PDZ"/>
</dbReference>
<dbReference type="InterPro" id="IPR036034">
    <property type="entry name" value="PDZ_sf"/>
</dbReference>
<dbReference type="PANTHER" id="PTHR43265:SF1">
    <property type="entry name" value="ESTERASE ESTD"/>
    <property type="match status" value="1"/>
</dbReference>
<dbReference type="EMBL" id="JACSOD020000429">
    <property type="protein sequence ID" value="MBM6498441.1"/>
    <property type="molecule type" value="Genomic_DNA"/>
</dbReference>
<reference evidence="3 4" key="1">
    <citation type="submission" date="2021-02" db="EMBL/GenBank/DDBJ databases">
        <authorList>
            <person name="Jung H.S."/>
            <person name="Chun B.H."/>
            <person name="Jeon C.O."/>
        </authorList>
    </citation>
    <scope>NUCLEOTIDE SEQUENCE [LARGE SCALE GENOMIC DNA]</scope>
    <source>
        <strain evidence="3 4">LMG 25203</strain>
    </source>
</reference>
<dbReference type="GO" id="GO:0016787">
    <property type="term" value="F:hydrolase activity"/>
    <property type="evidence" value="ECO:0007669"/>
    <property type="project" value="UniProtKB-KW"/>
</dbReference>
<accession>A0ABS2CU04</accession>
<dbReference type="InterPro" id="IPR053145">
    <property type="entry name" value="AB_hydrolase_Est10"/>
</dbReference>
<dbReference type="PANTHER" id="PTHR43265">
    <property type="entry name" value="ESTERASE ESTD"/>
    <property type="match status" value="1"/>
</dbReference>
<evidence type="ECO:0000256" key="1">
    <source>
        <dbReference type="SAM" id="SignalP"/>
    </source>
</evidence>
<evidence type="ECO:0000313" key="4">
    <source>
        <dbReference type="Proteomes" id="UP000759529"/>
    </source>
</evidence>
<dbReference type="PROSITE" id="PS50106">
    <property type="entry name" value="PDZ"/>
    <property type="match status" value="1"/>
</dbReference>
<gene>
    <name evidence="3" type="ORF">H9X54_003885</name>
</gene>
<protein>
    <submittedName>
        <fullName evidence="3">Alpha/beta fold hydrolase</fullName>
    </submittedName>
</protein>
<dbReference type="SUPFAM" id="SSF53474">
    <property type="entry name" value="alpha/beta-Hydrolases"/>
    <property type="match status" value="1"/>
</dbReference>
<keyword evidence="4" id="KW-1185">Reference proteome</keyword>
<keyword evidence="3" id="KW-0378">Hydrolase</keyword>
<dbReference type="SMART" id="SM00228">
    <property type="entry name" value="PDZ"/>
    <property type="match status" value="1"/>
</dbReference>
<keyword evidence="1" id="KW-0732">Signal</keyword>
<feature type="domain" description="PDZ" evidence="2">
    <location>
        <begin position="21"/>
        <end position="86"/>
    </location>
</feature>
<dbReference type="Gene3D" id="2.30.42.10">
    <property type="match status" value="1"/>
</dbReference>
<dbReference type="Pfam" id="PF00595">
    <property type="entry name" value="PDZ"/>
    <property type="match status" value="1"/>
</dbReference>
<dbReference type="InterPro" id="IPR022742">
    <property type="entry name" value="Hydrolase_4"/>
</dbReference>
<proteinExistence type="predicted"/>
<dbReference type="Proteomes" id="UP000759529">
    <property type="component" value="Unassembled WGS sequence"/>
</dbReference>
<evidence type="ECO:0000313" key="3">
    <source>
        <dbReference type="EMBL" id="MBM6498441.1"/>
    </source>
</evidence>
<dbReference type="Gene3D" id="3.40.50.1820">
    <property type="entry name" value="alpha/beta hydrolase"/>
    <property type="match status" value="1"/>
</dbReference>
<feature type="signal peptide" evidence="1">
    <location>
        <begin position="1"/>
        <end position="20"/>
    </location>
</feature>
<sequence length="460" mass="51413">MKKTIYILLLLCSITNSLNAQVLKRKYSNGFRYQILTAEIKQEKSFNGDQGVFVEGVVPNSTSESAGIKEGDIIVEINGTAIADVSTFTSPPLSEITVGNPVVYKVWRNKAFVQLTTTAKAKVNKTKQGIHYEYGEIKTAFGYLRTLLSKPVNASGKLPAILFIQGNMCESVIEVPEKDPYEQFCNEMTLQGYAVMRIDKPGAGDSEGKFTTCDQMTFNQELEQFQTGLESLMKNKTIDSKKIYLFGHSMGGMITPILASTNPSVKGAMVFGTLSTNFGSYYPEIINRSLLQSGNSPEVALEYKNYTKEVITAIFDENKTPQQIIKDKPEYDAVLQQVFGWNEKDNTIIYRSLAFNRELNKIDPKKYWEKVTCPILTIYGTSDFEAIDKEYATAMLGWTNAKNAKHSKAIILENTDHAFAIVGSMEEGIKLKHSGNYAQIMQDKFNPLVVTKTAEWLASF</sequence>
<feature type="chain" id="PRO_5045442447" evidence="1">
    <location>
        <begin position="21"/>
        <end position="460"/>
    </location>
</feature>
<dbReference type="Pfam" id="PF12146">
    <property type="entry name" value="Hydrolase_4"/>
    <property type="match status" value="1"/>
</dbReference>
<evidence type="ECO:0000259" key="2">
    <source>
        <dbReference type="PROSITE" id="PS50106"/>
    </source>
</evidence>
<dbReference type="SUPFAM" id="SSF50156">
    <property type="entry name" value="PDZ domain-like"/>
    <property type="match status" value="1"/>
</dbReference>
<name>A0ABS2CU04_9FLAO</name>
<organism evidence="3 4">
    <name type="scientific">Flavobacterium macrobrachii</name>
    <dbReference type="NCBI Taxonomy" id="591204"/>
    <lineage>
        <taxon>Bacteria</taxon>
        <taxon>Pseudomonadati</taxon>
        <taxon>Bacteroidota</taxon>
        <taxon>Flavobacteriia</taxon>
        <taxon>Flavobacteriales</taxon>
        <taxon>Flavobacteriaceae</taxon>
        <taxon>Flavobacterium</taxon>
    </lineage>
</organism>
<dbReference type="RefSeq" id="WP_187657236.1">
    <property type="nucleotide sequence ID" value="NZ_JACSOD020000429.1"/>
</dbReference>